<keyword evidence="2" id="KW-0547">Nucleotide-binding</keyword>
<proteinExistence type="predicted"/>
<dbReference type="EC" id="2.7.6.2" evidence="5"/>
<dbReference type="SUPFAM" id="SSF63999">
    <property type="entry name" value="Thiamin pyrophosphokinase, catalytic domain"/>
    <property type="match status" value="1"/>
</dbReference>
<dbReference type="InterPro" id="IPR036371">
    <property type="entry name" value="TPK_B1-bd_sf"/>
</dbReference>
<keyword evidence="1" id="KW-0808">Transferase</keyword>
<dbReference type="PANTHER" id="PTHR41299">
    <property type="entry name" value="THIAMINE PYROPHOSPHOKINASE"/>
    <property type="match status" value="1"/>
</dbReference>
<evidence type="ECO:0000313" key="7">
    <source>
        <dbReference type="EMBL" id="SMG08831.1"/>
    </source>
</evidence>
<dbReference type="InterPro" id="IPR053149">
    <property type="entry name" value="TPK"/>
</dbReference>
<dbReference type="InterPro" id="IPR006282">
    <property type="entry name" value="Thi_PPkinase"/>
</dbReference>
<organism evidence="7 8">
    <name type="scientific">Dethiosulfovibrio salsuginis</name>
    <dbReference type="NCBI Taxonomy" id="561720"/>
    <lineage>
        <taxon>Bacteria</taxon>
        <taxon>Thermotogati</taxon>
        <taxon>Synergistota</taxon>
        <taxon>Synergistia</taxon>
        <taxon>Synergistales</taxon>
        <taxon>Dethiosulfovibrionaceae</taxon>
        <taxon>Dethiosulfovibrio</taxon>
    </lineage>
</organism>
<evidence type="ECO:0000313" key="8">
    <source>
        <dbReference type="Proteomes" id="UP000193355"/>
    </source>
</evidence>
<dbReference type="InterPro" id="IPR036759">
    <property type="entry name" value="TPK_catalytic_sf"/>
</dbReference>
<accession>A0A1X7I4B9</accession>
<protein>
    <recommendedName>
        <fullName evidence="5">Thiamine diphosphokinase</fullName>
        <ecNumber evidence="5">2.7.6.2</ecNumber>
    </recommendedName>
</protein>
<evidence type="ECO:0000256" key="2">
    <source>
        <dbReference type="ARBA" id="ARBA00022741"/>
    </source>
</evidence>
<dbReference type="PANTHER" id="PTHR41299:SF1">
    <property type="entry name" value="THIAMINE PYROPHOSPHOKINASE"/>
    <property type="match status" value="1"/>
</dbReference>
<dbReference type="AlphaFoldDB" id="A0A1X7I4B9"/>
<dbReference type="GO" id="GO:0030975">
    <property type="term" value="F:thiamine binding"/>
    <property type="evidence" value="ECO:0007669"/>
    <property type="project" value="InterPro"/>
</dbReference>
<keyword evidence="8" id="KW-1185">Reference proteome</keyword>
<dbReference type="EMBL" id="FXBB01000001">
    <property type="protein sequence ID" value="SMG08831.1"/>
    <property type="molecule type" value="Genomic_DNA"/>
</dbReference>
<dbReference type="InterPro" id="IPR007371">
    <property type="entry name" value="TPK_catalytic"/>
</dbReference>
<dbReference type="GO" id="GO:0009229">
    <property type="term" value="P:thiamine diphosphate biosynthetic process"/>
    <property type="evidence" value="ECO:0007669"/>
    <property type="project" value="InterPro"/>
</dbReference>
<keyword evidence="3 7" id="KW-0418">Kinase</keyword>
<dbReference type="Pfam" id="PF04263">
    <property type="entry name" value="TPK_catalytic"/>
    <property type="match status" value="1"/>
</dbReference>
<dbReference type="Proteomes" id="UP000193355">
    <property type="component" value="Unassembled WGS sequence"/>
</dbReference>
<dbReference type="Pfam" id="PF04265">
    <property type="entry name" value="TPK_B1_binding"/>
    <property type="match status" value="1"/>
</dbReference>
<evidence type="ECO:0000256" key="3">
    <source>
        <dbReference type="ARBA" id="ARBA00022777"/>
    </source>
</evidence>
<dbReference type="SUPFAM" id="SSF63862">
    <property type="entry name" value="Thiamin pyrophosphokinase, substrate-binding domain"/>
    <property type="match status" value="1"/>
</dbReference>
<gene>
    <name evidence="7" type="ORF">SAMN06275492_10161</name>
</gene>
<evidence type="ECO:0000256" key="4">
    <source>
        <dbReference type="ARBA" id="ARBA00022840"/>
    </source>
</evidence>
<sequence length="243" mass="27172">MKSAVDNGKFLGWKNVLVELKAPNLPEEDVLLVSGGRGPDPHWLRTMAETRRVWAIDSGADYCKEASVVPEMAIGDFDSIANDTMDWLISEGVKMDTYSWEKDITDLQISLDLCDRLLSPVFGTITGIWGGRFDHVWSSINSILRHNVKGSYFRFLGDNMEMMIIVRGGESLVLRHESPSPLDIVSLLPLSDLCDGVSIKGVKWPLEKVSLSRDYPYSISNFPVEDTEVALESGWMGVYLKGR</sequence>
<dbReference type="Gene3D" id="3.40.50.10240">
    <property type="entry name" value="Thiamin pyrophosphokinase, catalytic domain"/>
    <property type="match status" value="1"/>
</dbReference>
<evidence type="ECO:0000256" key="1">
    <source>
        <dbReference type="ARBA" id="ARBA00022679"/>
    </source>
</evidence>
<keyword evidence="4" id="KW-0067">ATP-binding</keyword>
<dbReference type="OrthoDB" id="1678571at2"/>
<dbReference type="GO" id="GO:0005524">
    <property type="term" value="F:ATP binding"/>
    <property type="evidence" value="ECO:0007669"/>
    <property type="project" value="UniProtKB-KW"/>
</dbReference>
<evidence type="ECO:0000259" key="6">
    <source>
        <dbReference type="SMART" id="SM00983"/>
    </source>
</evidence>
<dbReference type="STRING" id="561720.SAMN06275492_10161"/>
<feature type="domain" description="Thiamin pyrophosphokinase thiamin-binding" evidence="6">
    <location>
        <begin position="169"/>
        <end position="234"/>
    </location>
</feature>
<dbReference type="GO" id="GO:0006772">
    <property type="term" value="P:thiamine metabolic process"/>
    <property type="evidence" value="ECO:0007669"/>
    <property type="project" value="UniProtKB-UniRule"/>
</dbReference>
<evidence type="ECO:0000256" key="5">
    <source>
        <dbReference type="NCBIfam" id="TIGR01378"/>
    </source>
</evidence>
<dbReference type="CDD" id="cd07995">
    <property type="entry name" value="TPK"/>
    <property type="match status" value="1"/>
</dbReference>
<dbReference type="NCBIfam" id="TIGR01378">
    <property type="entry name" value="thi_PPkinase"/>
    <property type="match status" value="1"/>
</dbReference>
<dbReference type="InterPro" id="IPR007373">
    <property type="entry name" value="Thiamin_PyroPKinase_B1-bd"/>
</dbReference>
<dbReference type="RefSeq" id="WP_085543362.1">
    <property type="nucleotide sequence ID" value="NZ_FXBB01000001.1"/>
</dbReference>
<dbReference type="GO" id="GO:0004788">
    <property type="term" value="F:thiamine diphosphokinase activity"/>
    <property type="evidence" value="ECO:0007669"/>
    <property type="project" value="UniProtKB-UniRule"/>
</dbReference>
<dbReference type="GO" id="GO:0016301">
    <property type="term" value="F:kinase activity"/>
    <property type="evidence" value="ECO:0007669"/>
    <property type="project" value="UniProtKB-KW"/>
</dbReference>
<reference evidence="8" key="1">
    <citation type="submission" date="2017-04" db="EMBL/GenBank/DDBJ databases">
        <authorList>
            <person name="Varghese N."/>
            <person name="Submissions S."/>
        </authorList>
    </citation>
    <scope>NUCLEOTIDE SEQUENCE [LARGE SCALE GENOMIC DNA]</scope>
    <source>
        <strain evidence="8">USBA 82</strain>
    </source>
</reference>
<dbReference type="SMART" id="SM00983">
    <property type="entry name" value="TPK_B1_binding"/>
    <property type="match status" value="1"/>
</dbReference>
<name>A0A1X7I4B9_9BACT</name>